<feature type="domain" description="VOC" evidence="1">
    <location>
        <begin position="5"/>
        <end position="115"/>
    </location>
</feature>
<dbReference type="OrthoDB" id="9794917at2"/>
<dbReference type="RefSeq" id="WP_070127641.1">
    <property type="nucleotide sequence ID" value="NZ_MDHN01000043.1"/>
</dbReference>
<sequence length="118" mass="13126">MTTKNINGVISVLPVKEFDRALDFYTRLFEREPDIIPMDGVAEWQLLEGAWIQLSVDPEKAGSTSVVITVTDIDKHHHFCESNGLPIGDIIEYPGVIKLAEVSDPEGNKVSFVQDISQ</sequence>
<gene>
    <name evidence="2" type="ORF">BFC18_00710</name>
</gene>
<evidence type="ECO:0000259" key="1">
    <source>
        <dbReference type="PROSITE" id="PS51819"/>
    </source>
</evidence>
<evidence type="ECO:0000313" key="2">
    <source>
        <dbReference type="EMBL" id="OFC68789.1"/>
    </source>
</evidence>
<reference evidence="2 3" key="1">
    <citation type="submission" date="2016-08" db="EMBL/GenBank/DDBJ databases">
        <authorList>
            <person name="Seilhamer J.J."/>
        </authorList>
    </citation>
    <scope>NUCLEOTIDE SEQUENCE [LARGE SCALE GENOMIC DNA]</scope>
    <source>
        <strain evidence="2 3">KCTC 42603</strain>
    </source>
</reference>
<dbReference type="Proteomes" id="UP000175691">
    <property type="component" value="Unassembled WGS sequence"/>
</dbReference>
<name>A0A1E7Z5F6_9ALTE</name>
<evidence type="ECO:0000313" key="3">
    <source>
        <dbReference type="Proteomes" id="UP000175691"/>
    </source>
</evidence>
<dbReference type="Gene3D" id="3.10.180.10">
    <property type="entry name" value="2,3-Dihydroxybiphenyl 1,2-Dioxygenase, domain 1"/>
    <property type="match status" value="1"/>
</dbReference>
<dbReference type="AlphaFoldDB" id="A0A1E7Z5F6"/>
<protein>
    <recommendedName>
        <fullName evidence="1">VOC domain-containing protein</fullName>
    </recommendedName>
</protein>
<dbReference type="InterPro" id="IPR037523">
    <property type="entry name" value="VOC_core"/>
</dbReference>
<dbReference type="InterPro" id="IPR029068">
    <property type="entry name" value="Glyas_Bleomycin-R_OHBP_Dase"/>
</dbReference>
<accession>A0A1E7Z5F6</accession>
<dbReference type="STRING" id="1656094.BFC18_00710"/>
<dbReference type="PROSITE" id="PS51819">
    <property type="entry name" value="VOC"/>
    <property type="match status" value="1"/>
</dbReference>
<proteinExistence type="predicted"/>
<comment type="caution">
    <text evidence="2">The sequence shown here is derived from an EMBL/GenBank/DDBJ whole genome shotgun (WGS) entry which is preliminary data.</text>
</comment>
<dbReference type="EMBL" id="MDHN01000043">
    <property type="protein sequence ID" value="OFC68789.1"/>
    <property type="molecule type" value="Genomic_DNA"/>
</dbReference>
<organism evidence="2 3">
    <name type="scientific">Alteromonas confluentis</name>
    <dbReference type="NCBI Taxonomy" id="1656094"/>
    <lineage>
        <taxon>Bacteria</taxon>
        <taxon>Pseudomonadati</taxon>
        <taxon>Pseudomonadota</taxon>
        <taxon>Gammaproteobacteria</taxon>
        <taxon>Alteromonadales</taxon>
        <taxon>Alteromonadaceae</taxon>
        <taxon>Alteromonas/Salinimonas group</taxon>
        <taxon>Alteromonas</taxon>
    </lineage>
</organism>
<dbReference type="SUPFAM" id="SSF54593">
    <property type="entry name" value="Glyoxalase/Bleomycin resistance protein/Dihydroxybiphenyl dioxygenase"/>
    <property type="match status" value="1"/>
</dbReference>
<keyword evidence="3" id="KW-1185">Reference proteome</keyword>